<keyword evidence="3" id="KW-1185">Reference proteome</keyword>
<organism evidence="2 3">
    <name type="scientific">Popillia japonica</name>
    <name type="common">Japanese beetle</name>
    <dbReference type="NCBI Taxonomy" id="7064"/>
    <lineage>
        <taxon>Eukaryota</taxon>
        <taxon>Metazoa</taxon>
        <taxon>Ecdysozoa</taxon>
        <taxon>Arthropoda</taxon>
        <taxon>Hexapoda</taxon>
        <taxon>Insecta</taxon>
        <taxon>Pterygota</taxon>
        <taxon>Neoptera</taxon>
        <taxon>Endopterygota</taxon>
        <taxon>Coleoptera</taxon>
        <taxon>Polyphaga</taxon>
        <taxon>Scarabaeiformia</taxon>
        <taxon>Scarabaeidae</taxon>
        <taxon>Rutelinae</taxon>
        <taxon>Popillia</taxon>
    </lineage>
</organism>
<accession>A0AAW1K212</accession>
<protein>
    <submittedName>
        <fullName evidence="2">Uncharacterized protein</fullName>
    </submittedName>
</protein>
<evidence type="ECO:0000313" key="3">
    <source>
        <dbReference type="Proteomes" id="UP001458880"/>
    </source>
</evidence>
<proteinExistence type="predicted"/>
<feature type="region of interest" description="Disordered" evidence="1">
    <location>
        <begin position="137"/>
        <end position="185"/>
    </location>
</feature>
<reference evidence="2 3" key="1">
    <citation type="journal article" date="2024" name="BMC Genomics">
        <title>De novo assembly and annotation of Popillia japonica's genome with initial clues to its potential as an invasive pest.</title>
        <authorList>
            <person name="Cucini C."/>
            <person name="Boschi S."/>
            <person name="Funari R."/>
            <person name="Cardaioli E."/>
            <person name="Iannotti N."/>
            <person name="Marturano G."/>
            <person name="Paoli F."/>
            <person name="Bruttini M."/>
            <person name="Carapelli A."/>
            <person name="Frati F."/>
            <person name="Nardi F."/>
        </authorList>
    </citation>
    <scope>NUCLEOTIDE SEQUENCE [LARGE SCALE GENOMIC DNA]</scope>
    <source>
        <strain evidence="2">DMR45628</strain>
    </source>
</reference>
<comment type="caution">
    <text evidence="2">The sequence shown here is derived from an EMBL/GenBank/DDBJ whole genome shotgun (WGS) entry which is preliminary data.</text>
</comment>
<feature type="region of interest" description="Disordered" evidence="1">
    <location>
        <begin position="71"/>
        <end position="95"/>
    </location>
</feature>
<sequence>MDSKATLEIAINGFQPGIEPYNPHIFSDIVFAPACVSERPLSAGRTETEDADWNSFSDIVFAPACVSERPLSAGRTETEDADWNSSGDEPLINLQIPPTNTKIITDGDGPTNATPGPSCIGNDTMHFRSPWQIRALPKYDQPQTKPTTSNTRKKQTCSILTSTPVKEYKPNQPLQTQGRSKRVVF</sequence>
<dbReference type="AlphaFoldDB" id="A0AAW1K212"/>
<evidence type="ECO:0000313" key="2">
    <source>
        <dbReference type="EMBL" id="KAK9711056.1"/>
    </source>
</evidence>
<gene>
    <name evidence="2" type="ORF">QE152_g25649</name>
</gene>
<name>A0AAW1K212_POPJA</name>
<dbReference type="EMBL" id="JASPKY010000285">
    <property type="protein sequence ID" value="KAK9711056.1"/>
    <property type="molecule type" value="Genomic_DNA"/>
</dbReference>
<dbReference type="Proteomes" id="UP001458880">
    <property type="component" value="Unassembled WGS sequence"/>
</dbReference>
<feature type="compositionally biased region" description="Polar residues" evidence="1">
    <location>
        <begin position="141"/>
        <end position="164"/>
    </location>
</feature>
<evidence type="ECO:0000256" key="1">
    <source>
        <dbReference type="SAM" id="MobiDB-lite"/>
    </source>
</evidence>